<feature type="compositionally biased region" description="Acidic residues" evidence="4">
    <location>
        <begin position="19"/>
        <end position="38"/>
    </location>
</feature>
<protein>
    <recommendedName>
        <fullName evidence="5">RRM domain-containing protein</fullName>
    </recommendedName>
</protein>
<dbReference type="Pfam" id="PF00076">
    <property type="entry name" value="RRM_1"/>
    <property type="match status" value="2"/>
</dbReference>
<evidence type="ECO:0000259" key="5">
    <source>
        <dbReference type="PROSITE" id="PS50102"/>
    </source>
</evidence>
<dbReference type="PANTHER" id="PTHR48032:SF6">
    <property type="entry name" value="RNA-BINDING (RRM_RBD_RNP MOTIFS) FAMILY PROTEIN"/>
    <property type="match status" value="1"/>
</dbReference>
<feature type="region of interest" description="Disordered" evidence="4">
    <location>
        <begin position="267"/>
        <end position="286"/>
    </location>
</feature>
<dbReference type="SMART" id="SM00360">
    <property type="entry name" value="RRM"/>
    <property type="match status" value="2"/>
</dbReference>
<evidence type="ECO:0000256" key="1">
    <source>
        <dbReference type="ARBA" id="ARBA00022737"/>
    </source>
</evidence>
<feature type="region of interest" description="Disordered" evidence="4">
    <location>
        <begin position="376"/>
        <end position="417"/>
    </location>
</feature>
<dbReference type="EMBL" id="JBAHYK010001128">
    <property type="protein sequence ID" value="KAL0569393.1"/>
    <property type="molecule type" value="Genomic_DNA"/>
</dbReference>
<feature type="region of interest" description="Disordered" evidence="4">
    <location>
        <begin position="1"/>
        <end position="62"/>
    </location>
</feature>
<sequence>MSELDADIYGDLYQASEVPEQEQEETVAAETTEPEETEPTSASRNAHNAMDNSKQAISVPAPAQAIQQIPTYEEETSDPRKQSHANLQNSNFHAPEMQEDGKMFIGGLNWDTTDEGLKEYFEQFGEVDACNIMRDPAGRSRCFAFLTFRESESVNKVVAIREHVVDGKIIDPKRAIPRQEHQRATKLFIGGLPGTATSESMREFFSQFGRVVESTVMLDQQTGRSKGFGFLSFEDTDVTPFLGFGHLEIDGKLIDVKLAQPRYQREANEQGGAGAGGNANNFNNPGNRMGGNMGGMGGGFNAGGTAGNFGAGGQAFDPQALANLYTRMFQMAGGGGMGMMGNMGSMGMMGGMRGGMMGNMGMNGGNGMGAMGNMGRGGMMGQQSGHIPKGPRGGTPGGAGPQRAGQRGQHGYHPYSR</sequence>
<feature type="domain" description="RRM" evidence="5">
    <location>
        <begin position="101"/>
        <end position="183"/>
    </location>
</feature>
<dbReference type="PROSITE" id="PS50102">
    <property type="entry name" value="RRM"/>
    <property type="match status" value="2"/>
</dbReference>
<dbReference type="PANTHER" id="PTHR48032">
    <property type="entry name" value="RNA-BINDING PROTEIN MUSASHI HOMOLOG RBP6"/>
    <property type="match status" value="1"/>
</dbReference>
<name>A0ABR3F2G0_9AGAR</name>
<evidence type="ECO:0000313" key="7">
    <source>
        <dbReference type="Proteomes" id="UP001465976"/>
    </source>
</evidence>
<keyword evidence="1" id="KW-0677">Repeat</keyword>
<keyword evidence="7" id="KW-1185">Reference proteome</keyword>
<reference evidence="6 7" key="1">
    <citation type="submission" date="2024-02" db="EMBL/GenBank/DDBJ databases">
        <title>A draft genome for the cacao thread blight pathogen Marasmius crinis-equi.</title>
        <authorList>
            <person name="Cohen S.P."/>
            <person name="Baruah I.K."/>
            <person name="Amoako-Attah I."/>
            <person name="Bukari Y."/>
            <person name="Meinhardt L.W."/>
            <person name="Bailey B.A."/>
        </authorList>
    </citation>
    <scope>NUCLEOTIDE SEQUENCE [LARGE SCALE GENOMIC DNA]</scope>
    <source>
        <strain evidence="6 7">GH-76</strain>
    </source>
</reference>
<accession>A0ABR3F2G0</accession>
<dbReference type="SUPFAM" id="SSF54928">
    <property type="entry name" value="RNA-binding domain, RBD"/>
    <property type="match status" value="2"/>
</dbReference>
<feature type="domain" description="RRM" evidence="5">
    <location>
        <begin position="185"/>
        <end position="261"/>
    </location>
</feature>
<evidence type="ECO:0000256" key="3">
    <source>
        <dbReference type="PROSITE-ProRule" id="PRU00176"/>
    </source>
</evidence>
<evidence type="ECO:0000256" key="4">
    <source>
        <dbReference type="SAM" id="MobiDB-lite"/>
    </source>
</evidence>
<keyword evidence="2 3" id="KW-0694">RNA-binding</keyword>
<feature type="compositionally biased region" description="Gly residues" evidence="4">
    <location>
        <begin position="391"/>
        <end position="400"/>
    </location>
</feature>
<gene>
    <name evidence="6" type="ORF">V5O48_012571</name>
</gene>
<dbReference type="Gene3D" id="3.30.70.330">
    <property type="match status" value="2"/>
</dbReference>
<feature type="compositionally biased region" description="Polar residues" evidence="4">
    <location>
        <begin position="44"/>
        <end position="56"/>
    </location>
</feature>
<dbReference type="InterPro" id="IPR000504">
    <property type="entry name" value="RRM_dom"/>
</dbReference>
<comment type="caution">
    <text evidence="6">The sequence shown here is derived from an EMBL/GenBank/DDBJ whole genome shotgun (WGS) entry which is preliminary data.</text>
</comment>
<dbReference type="InterPro" id="IPR035979">
    <property type="entry name" value="RBD_domain_sf"/>
</dbReference>
<dbReference type="InterPro" id="IPR012677">
    <property type="entry name" value="Nucleotide-bd_a/b_plait_sf"/>
</dbReference>
<organism evidence="6 7">
    <name type="scientific">Marasmius crinis-equi</name>
    <dbReference type="NCBI Taxonomy" id="585013"/>
    <lineage>
        <taxon>Eukaryota</taxon>
        <taxon>Fungi</taxon>
        <taxon>Dikarya</taxon>
        <taxon>Basidiomycota</taxon>
        <taxon>Agaricomycotina</taxon>
        <taxon>Agaricomycetes</taxon>
        <taxon>Agaricomycetidae</taxon>
        <taxon>Agaricales</taxon>
        <taxon>Marasmiineae</taxon>
        <taxon>Marasmiaceae</taxon>
        <taxon>Marasmius</taxon>
    </lineage>
</organism>
<feature type="compositionally biased region" description="Low complexity" evidence="4">
    <location>
        <begin position="401"/>
        <end position="411"/>
    </location>
</feature>
<evidence type="ECO:0000313" key="6">
    <source>
        <dbReference type="EMBL" id="KAL0569393.1"/>
    </source>
</evidence>
<dbReference type="Proteomes" id="UP001465976">
    <property type="component" value="Unassembled WGS sequence"/>
</dbReference>
<evidence type="ECO:0000256" key="2">
    <source>
        <dbReference type="ARBA" id="ARBA00022884"/>
    </source>
</evidence>
<proteinExistence type="predicted"/>